<dbReference type="eggNOG" id="COG4786">
    <property type="taxonomic scope" value="Bacteria"/>
</dbReference>
<dbReference type="HOGENOM" id="CLU_131404_1_0_7"/>
<dbReference type="STRING" id="760154.Sulba_1515"/>
<dbReference type="RefSeq" id="WP_014769681.1">
    <property type="nucleotide sequence ID" value="NC_018002.1"/>
</dbReference>
<keyword evidence="4" id="KW-1185">Reference proteome</keyword>
<proteinExistence type="inferred from homology"/>
<dbReference type="Proteomes" id="UP000006176">
    <property type="component" value="Chromosome"/>
</dbReference>
<keyword evidence="3" id="KW-0282">Flagellum</keyword>
<dbReference type="InterPro" id="IPR010930">
    <property type="entry name" value="Flg_bb/hook_C_dom"/>
</dbReference>
<dbReference type="PATRIC" id="fig|760154.4.peg.1518"/>
<evidence type="ECO:0000256" key="1">
    <source>
        <dbReference type="ARBA" id="ARBA00009677"/>
    </source>
</evidence>
<comment type="similarity">
    <text evidence="1">Belongs to the flagella basal body rod proteins family.</text>
</comment>
<evidence type="ECO:0000313" key="3">
    <source>
        <dbReference type="EMBL" id="AFL68803.1"/>
    </source>
</evidence>
<dbReference type="OrthoDB" id="7357187at2"/>
<dbReference type="Pfam" id="PF06429">
    <property type="entry name" value="Flg_bbr_C"/>
    <property type="match status" value="1"/>
</dbReference>
<dbReference type="KEGG" id="sba:Sulba_1515"/>
<evidence type="ECO:0000259" key="2">
    <source>
        <dbReference type="Pfam" id="PF06429"/>
    </source>
</evidence>
<sequence>MQVNANAMMAMSNWMGNNAHNVANVNTDEFKATQTTLSNQSGSVVAQSRATQSGTDLANELSEQVVIEASFEANTKPIQTQNEMLGSLLDMKA</sequence>
<reference evidence="3 4" key="1">
    <citation type="submission" date="2012-06" db="EMBL/GenBank/DDBJ databases">
        <title>Complete sequence of Sulfurospirillum barnesii SES-3.</title>
        <authorList>
            <consortium name="US DOE Joint Genome Institute"/>
            <person name="Lucas S."/>
            <person name="Han J."/>
            <person name="Lapidus A."/>
            <person name="Cheng J.-F."/>
            <person name="Goodwin L."/>
            <person name="Pitluck S."/>
            <person name="Peters L."/>
            <person name="Ovchinnikova G."/>
            <person name="Lu M."/>
            <person name="Detter J.C."/>
            <person name="Han C."/>
            <person name="Tapia R."/>
            <person name="Land M."/>
            <person name="Hauser L."/>
            <person name="Kyrpides N."/>
            <person name="Ivanova N."/>
            <person name="Pagani I."/>
            <person name="Stolz J."/>
            <person name="Arkin A."/>
            <person name="Dehal P."/>
            <person name="Oremland R."/>
            <person name="Saltikov C."/>
            <person name="Basu P."/>
            <person name="Hollibaugh J."/>
            <person name="Newman D."/>
            <person name="Stolyar S."/>
            <person name="Hazen T."/>
            <person name="Woyke T."/>
        </authorList>
    </citation>
    <scope>NUCLEOTIDE SEQUENCE [LARGE SCALE GENOMIC DNA]</scope>
    <source>
        <strain evidence="4">ATCC 700032 / DSM 10660 / SES-3</strain>
    </source>
</reference>
<dbReference type="EMBL" id="CP003333">
    <property type="protein sequence ID" value="AFL68803.1"/>
    <property type="molecule type" value="Genomic_DNA"/>
</dbReference>
<keyword evidence="3" id="KW-0969">Cilium</keyword>
<dbReference type="AlphaFoldDB" id="I3XXX9"/>
<protein>
    <submittedName>
        <fullName evidence="3">Flagellar hook protein FlgE</fullName>
    </submittedName>
</protein>
<accession>I3XXX9</accession>
<gene>
    <name evidence="3" type="ordered locus">Sulba_1515</name>
</gene>
<feature type="domain" description="Flagellar basal-body/hook protein C-terminal" evidence="2">
    <location>
        <begin position="47"/>
        <end position="91"/>
    </location>
</feature>
<name>I3XXX9_SULBS</name>
<organism evidence="3 4">
    <name type="scientific">Sulfurospirillum barnesii (strain ATCC 700032 / DSM 10660 / SES-3)</name>
    <dbReference type="NCBI Taxonomy" id="760154"/>
    <lineage>
        <taxon>Bacteria</taxon>
        <taxon>Pseudomonadati</taxon>
        <taxon>Campylobacterota</taxon>
        <taxon>Epsilonproteobacteria</taxon>
        <taxon>Campylobacterales</taxon>
        <taxon>Sulfurospirillaceae</taxon>
        <taxon>Sulfurospirillum</taxon>
    </lineage>
</organism>
<evidence type="ECO:0000313" key="4">
    <source>
        <dbReference type="Proteomes" id="UP000006176"/>
    </source>
</evidence>
<keyword evidence="3" id="KW-0966">Cell projection</keyword>